<dbReference type="NCBIfam" id="NF001097">
    <property type="entry name" value="PRK00129.1"/>
    <property type="match status" value="1"/>
</dbReference>
<dbReference type="Gene3D" id="3.40.50.2020">
    <property type="match status" value="1"/>
</dbReference>
<sequence>MAAFTTSSLRVDEEYSTKTSDNLVLVQSRAITALFTQVRDKNTDQTGYVHYADRLMRILAEEGLAHMNSVSEKTVHTPCGPYKGLETTRKICAVSIMRSGDILLEAVRRVDPRVTVGKILIQRDEADPEKRPKLFYSKLPPDVAECEVLLCDPMLATGGSAICAVSVLIKAGVKPENLVFLNTVCCPEGISAFHAKFPQVKIVTLAIDDCLNDDKYIVPGLGDFGDRYFGTL</sequence>
<dbReference type="EMBL" id="HBIN01023561">
    <property type="protein sequence ID" value="CAE0448156.1"/>
    <property type="molecule type" value="Transcribed_RNA"/>
</dbReference>
<keyword evidence="7" id="KW-0808">Transferase</keyword>
<feature type="domain" description="Phosphoribosyltransferase" evidence="10">
    <location>
        <begin position="26"/>
        <end position="231"/>
    </location>
</feature>
<comment type="cofactor">
    <cofactor evidence="1">
        <name>Mg(2+)</name>
        <dbReference type="ChEBI" id="CHEBI:18420"/>
    </cofactor>
</comment>
<comment type="similarity">
    <text evidence="3">Belongs to the UPRTase family.</text>
</comment>
<evidence type="ECO:0000259" key="10">
    <source>
        <dbReference type="Pfam" id="PF14681"/>
    </source>
</evidence>
<evidence type="ECO:0000256" key="5">
    <source>
        <dbReference type="ARBA" id="ARBA00022533"/>
    </source>
</evidence>
<dbReference type="InterPro" id="IPR029057">
    <property type="entry name" value="PRTase-like"/>
</dbReference>
<keyword evidence="9" id="KW-0342">GTP-binding</keyword>
<evidence type="ECO:0000256" key="7">
    <source>
        <dbReference type="ARBA" id="ARBA00022679"/>
    </source>
</evidence>
<evidence type="ECO:0000313" key="11">
    <source>
        <dbReference type="EMBL" id="CAE0448156.1"/>
    </source>
</evidence>
<comment type="pathway">
    <text evidence="2">Pyrimidine metabolism; UMP biosynthesis via salvage pathway; UMP from uracil: step 1/1.</text>
</comment>
<dbReference type="GO" id="GO:0005525">
    <property type="term" value="F:GTP binding"/>
    <property type="evidence" value="ECO:0007669"/>
    <property type="project" value="UniProtKB-KW"/>
</dbReference>
<dbReference type="AlphaFoldDB" id="A0A7S3V2X3"/>
<dbReference type="CDD" id="cd06223">
    <property type="entry name" value="PRTases_typeI"/>
    <property type="match status" value="1"/>
</dbReference>
<evidence type="ECO:0000256" key="8">
    <source>
        <dbReference type="ARBA" id="ARBA00022741"/>
    </source>
</evidence>
<accession>A0A7S3V2X3</accession>
<dbReference type="FunFam" id="3.40.50.2020:FF:000023">
    <property type="entry name" value="Probable uracil phosphoribosyltransferase"/>
    <property type="match status" value="1"/>
</dbReference>
<evidence type="ECO:0000256" key="4">
    <source>
        <dbReference type="ARBA" id="ARBA00011894"/>
    </source>
</evidence>
<keyword evidence="6" id="KW-0328">Glycosyltransferase</keyword>
<evidence type="ECO:0000256" key="1">
    <source>
        <dbReference type="ARBA" id="ARBA00001946"/>
    </source>
</evidence>
<keyword evidence="5" id="KW-0021">Allosteric enzyme</keyword>
<evidence type="ECO:0000256" key="2">
    <source>
        <dbReference type="ARBA" id="ARBA00005180"/>
    </source>
</evidence>
<dbReference type="EC" id="2.4.2.9" evidence="4"/>
<dbReference type="GO" id="GO:0008655">
    <property type="term" value="P:pyrimidine-containing compound salvage"/>
    <property type="evidence" value="ECO:0007669"/>
    <property type="project" value="UniProtKB-ARBA"/>
</dbReference>
<dbReference type="SUPFAM" id="SSF53271">
    <property type="entry name" value="PRTase-like"/>
    <property type="match status" value="1"/>
</dbReference>
<gene>
    <name evidence="11" type="ORF">ASTO00021_LOCUS18120</name>
</gene>
<dbReference type="GO" id="GO:0004845">
    <property type="term" value="F:uracil phosphoribosyltransferase activity"/>
    <property type="evidence" value="ECO:0007669"/>
    <property type="project" value="UniProtKB-EC"/>
</dbReference>
<dbReference type="Pfam" id="PF14681">
    <property type="entry name" value="UPRTase"/>
    <property type="match status" value="1"/>
</dbReference>
<organism evidence="11">
    <name type="scientific">Aplanochytrium stocchinoi</name>
    <dbReference type="NCBI Taxonomy" id="215587"/>
    <lineage>
        <taxon>Eukaryota</taxon>
        <taxon>Sar</taxon>
        <taxon>Stramenopiles</taxon>
        <taxon>Bigyra</taxon>
        <taxon>Labyrinthulomycetes</taxon>
        <taxon>Thraustochytrida</taxon>
        <taxon>Thraustochytriidae</taxon>
        <taxon>Aplanochytrium</taxon>
    </lineage>
</organism>
<evidence type="ECO:0000256" key="3">
    <source>
        <dbReference type="ARBA" id="ARBA00009516"/>
    </source>
</evidence>
<name>A0A7S3V2X3_9STRA</name>
<keyword evidence="8" id="KW-0547">Nucleotide-binding</keyword>
<dbReference type="InterPro" id="IPR000836">
    <property type="entry name" value="PRTase_dom"/>
</dbReference>
<evidence type="ECO:0000256" key="6">
    <source>
        <dbReference type="ARBA" id="ARBA00022676"/>
    </source>
</evidence>
<reference evidence="11" key="1">
    <citation type="submission" date="2021-01" db="EMBL/GenBank/DDBJ databases">
        <authorList>
            <person name="Corre E."/>
            <person name="Pelletier E."/>
            <person name="Niang G."/>
            <person name="Scheremetjew M."/>
            <person name="Finn R."/>
            <person name="Kale V."/>
            <person name="Holt S."/>
            <person name="Cochrane G."/>
            <person name="Meng A."/>
            <person name="Brown T."/>
            <person name="Cohen L."/>
        </authorList>
    </citation>
    <scope>NUCLEOTIDE SEQUENCE</scope>
    <source>
        <strain evidence="11">GSBS06</strain>
    </source>
</reference>
<evidence type="ECO:0000256" key="9">
    <source>
        <dbReference type="ARBA" id="ARBA00023134"/>
    </source>
</evidence>
<proteinExistence type="inferred from homology"/>
<protein>
    <recommendedName>
        <fullName evidence="4">uracil phosphoribosyltransferase</fullName>
        <ecNumber evidence="4">2.4.2.9</ecNumber>
    </recommendedName>
</protein>